<dbReference type="Proteomes" id="UP000253319">
    <property type="component" value="Unassembled WGS sequence"/>
</dbReference>
<dbReference type="AlphaFoldDB" id="A0A365P0F6"/>
<dbReference type="Gene3D" id="2.40.160.50">
    <property type="entry name" value="membrane protein fhac: a member of the omp85/tpsb transporter family"/>
    <property type="match status" value="1"/>
</dbReference>
<gene>
    <name evidence="2" type="ORF">DPN68_09580</name>
</gene>
<sequence>MQKLLIFLFVCCFQLTFAQKFSLSIEGESVAETQVIDSIGYTKKHETVASILETQKDFEKRLSYSGFVSYELLSQKKVNDSSFVFTYQLGNALKNVNIYIGKLSEDEKLLMEETKDSIVIATNQTENWMQMKSKLLEIKGFSLAKLQLTNLTQKENQLFTELTLTTNKKRIADDLVILGYDKFPKNIKHQLKRNLKNRTFNQDLVTEVYTTLTDFPFVSQTKYPEILFTNDETKIYAYLEKAKPNRFDGFIGFSNDENSKLTFNGYLDLALQNIFNSGEKIALYWKNDGNQQSTFNLGGEVPYLFKSPIGIQANLRIFKQDSTFQNTQSELNLGYYFSYNKKLFVGIKSTTSADIQNVNNSNLNDFKSRFYTVGFDYLKRNLTDFFFPEKTNLRVKLGYGNRTVDSDKNPQLFGQLELSHNLYLNSKNSINLKNQSFYLQSDSYLVNELHRFGGINSIRGFRENSLQANLYSGILLEYRYLLAPTIYIHSITDYGYFQDKTSNLTENLLGLGFGFGLFTNNGIFNLVYANGTTSDQGIKLANSIVQISFKTIF</sequence>
<evidence type="ECO:0000313" key="2">
    <source>
        <dbReference type="EMBL" id="RBA27931.1"/>
    </source>
</evidence>
<protein>
    <recommendedName>
        <fullName evidence="4">Bacterial surface antigen (D15) domain-containing protein</fullName>
    </recommendedName>
</protein>
<organism evidence="2 3">
    <name type="scientific">Flavobacterium tibetense</name>
    <dbReference type="NCBI Taxonomy" id="2233533"/>
    <lineage>
        <taxon>Bacteria</taxon>
        <taxon>Pseudomonadati</taxon>
        <taxon>Bacteroidota</taxon>
        <taxon>Flavobacteriia</taxon>
        <taxon>Flavobacteriales</taxon>
        <taxon>Flavobacteriaceae</taxon>
        <taxon>Flavobacterium</taxon>
    </lineage>
</organism>
<dbReference type="EMBL" id="QLST01000011">
    <property type="protein sequence ID" value="RBA27931.1"/>
    <property type="molecule type" value="Genomic_DNA"/>
</dbReference>
<feature type="signal peptide" evidence="1">
    <location>
        <begin position="1"/>
        <end position="18"/>
    </location>
</feature>
<name>A0A365P0F6_9FLAO</name>
<accession>A0A365P0F6</accession>
<comment type="caution">
    <text evidence="2">The sequence shown here is derived from an EMBL/GenBank/DDBJ whole genome shotgun (WGS) entry which is preliminary data.</text>
</comment>
<dbReference type="OrthoDB" id="9811416at2"/>
<evidence type="ECO:0000313" key="3">
    <source>
        <dbReference type="Proteomes" id="UP000253319"/>
    </source>
</evidence>
<proteinExistence type="predicted"/>
<reference evidence="2 3" key="1">
    <citation type="submission" date="2018-06" db="EMBL/GenBank/DDBJ databases">
        <title>Flavobacterium tibetense sp. nov., isolated from a wetland YonghuCo on Tibetan Plateau.</title>
        <authorList>
            <person name="Xing P."/>
            <person name="Phurbu D."/>
            <person name="Lu H."/>
        </authorList>
    </citation>
    <scope>NUCLEOTIDE SEQUENCE [LARGE SCALE GENOMIC DNA]</scope>
    <source>
        <strain evidence="2 3">YH5</strain>
    </source>
</reference>
<evidence type="ECO:0008006" key="4">
    <source>
        <dbReference type="Google" id="ProtNLM"/>
    </source>
</evidence>
<keyword evidence="3" id="KW-1185">Reference proteome</keyword>
<feature type="chain" id="PRO_5016727297" description="Bacterial surface antigen (D15) domain-containing protein" evidence="1">
    <location>
        <begin position="19"/>
        <end position="553"/>
    </location>
</feature>
<evidence type="ECO:0000256" key="1">
    <source>
        <dbReference type="SAM" id="SignalP"/>
    </source>
</evidence>
<keyword evidence="1" id="KW-0732">Signal</keyword>